<dbReference type="PROSITE" id="PS50893">
    <property type="entry name" value="ABC_TRANSPORTER_2"/>
    <property type="match status" value="2"/>
</dbReference>
<dbReference type="PANTHER" id="PTHR43553:SF24">
    <property type="entry name" value="ENERGY-COUPLING FACTOR TRANSPORTER ATP-BINDING PROTEIN ECFA1"/>
    <property type="match status" value="1"/>
</dbReference>
<proteinExistence type="inferred from homology"/>
<dbReference type="InterPro" id="IPR003439">
    <property type="entry name" value="ABC_transporter-like_ATP-bd"/>
</dbReference>
<keyword evidence="3" id="KW-0547">Nucleotide-binding</keyword>
<evidence type="ECO:0000256" key="4">
    <source>
        <dbReference type="ARBA" id="ARBA00022840"/>
    </source>
</evidence>
<keyword evidence="4 6" id="KW-0067">ATP-binding</keyword>
<name>A0ABP9FDM7_9GAMM</name>
<evidence type="ECO:0000259" key="5">
    <source>
        <dbReference type="PROSITE" id="PS50893"/>
    </source>
</evidence>
<accession>A0ABP9FDM7</accession>
<evidence type="ECO:0000313" key="7">
    <source>
        <dbReference type="Proteomes" id="UP001499988"/>
    </source>
</evidence>
<protein>
    <submittedName>
        <fullName evidence="6">ABC transporter ATP-binding protein</fullName>
    </submittedName>
</protein>
<dbReference type="InterPro" id="IPR027417">
    <property type="entry name" value="P-loop_NTPase"/>
</dbReference>
<dbReference type="GO" id="GO:0005524">
    <property type="term" value="F:ATP binding"/>
    <property type="evidence" value="ECO:0007669"/>
    <property type="project" value="UniProtKB-KW"/>
</dbReference>
<feature type="domain" description="ABC transporter" evidence="5">
    <location>
        <begin position="2"/>
        <end position="218"/>
    </location>
</feature>
<dbReference type="Proteomes" id="UP001499988">
    <property type="component" value="Unassembled WGS sequence"/>
</dbReference>
<dbReference type="RefSeq" id="WP_345336881.1">
    <property type="nucleotide sequence ID" value="NZ_BAABJZ010000101.1"/>
</dbReference>
<sequence>MLQLEQLTLKRGELTLFKDVSLFLSAGDCALIGGATGCGKSSLLLAVAGLLEPAAGTIRRPETVGLVMQDPCVQLMREQIGPEVALWLEHQGVDPELMPQLVRSALARVGLDLALNTRVGTLSQGQKYRLLIAAQLIAQPQLLLLDEPWAQLDPQALAEVLDCLTQLQQQGLTLLICEHHLSPFEALATHSLSLSDKQEGIAPVLTWPEPGEQMVLTLERFVLSASERTLYQGENLSLAAGQCIALHGANGSGKSTLLQALIGLGEGLEGEWHSVDVSQIACLLQQPSRQLFCATALEELCFSLTRRGYDTSAAKDQAEVILEELGLAAHRHRSPLLMSYGQQHLLALAVQLALAPKLLLLDDPFAGLDARSQARIWQMLNRYCHDGGAILIASHRPIHEVSQQWQICAGRLHVAV</sequence>
<comment type="caution">
    <text evidence="6">The sequence shown here is derived from an EMBL/GenBank/DDBJ whole genome shotgun (WGS) entry which is preliminary data.</text>
</comment>
<dbReference type="InterPro" id="IPR015856">
    <property type="entry name" value="ABC_transpr_CbiO/EcfA_su"/>
</dbReference>
<organism evidence="6 7">
    <name type="scientific">Ferrimonas pelagia</name>
    <dbReference type="NCBI Taxonomy" id="1177826"/>
    <lineage>
        <taxon>Bacteria</taxon>
        <taxon>Pseudomonadati</taxon>
        <taxon>Pseudomonadota</taxon>
        <taxon>Gammaproteobacteria</taxon>
        <taxon>Alteromonadales</taxon>
        <taxon>Ferrimonadaceae</taxon>
        <taxon>Ferrimonas</taxon>
    </lineage>
</organism>
<dbReference type="SMART" id="SM00382">
    <property type="entry name" value="AAA"/>
    <property type="match status" value="2"/>
</dbReference>
<feature type="domain" description="ABC transporter" evidence="5">
    <location>
        <begin position="216"/>
        <end position="416"/>
    </location>
</feature>
<dbReference type="EMBL" id="BAABJZ010000101">
    <property type="protein sequence ID" value="GAA4899338.1"/>
    <property type="molecule type" value="Genomic_DNA"/>
</dbReference>
<dbReference type="PANTHER" id="PTHR43553">
    <property type="entry name" value="HEAVY METAL TRANSPORTER"/>
    <property type="match status" value="1"/>
</dbReference>
<comment type="similarity">
    <text evidence="1">Belongs to the ABC transporter superfamily.</text>
</comment>
<dbReference type="Pfam" id="PF00005">
    <property type="entry name" value="ABC_tran"/>
    <property type="match status" value="2"/>
</dbReference>
<dbReference type="Gene3D" id="3.40.50.300">
    <property type="entry name" value="P-loop containing nucleotide triphosphate hydrolases"/>
    <property type="match status" value="2"/>
</dbReference>
<reference evidence="7" key="1">
    <citation type="journal article" date="2019" name="Int. J. Syst. Evol. Microbiol.">
        <title>The Global Catalogue of Microorganisms (GCM) 10K type strain sequencing project: providing services to taxonomists for standard genome sequencing and annotation.</title>
        <authorList>
            <consortium name="The Broad Institute Genomics Platform"/>
            <consortium name="The Broad Institute Genome Sequencing Center for Infectious Disease"/>
            <person name="Wu L."/>
            <person name="Ma J."/>
        </authorList>
    </citation>
    <scope>NUCLEOTIDE SEQUENCE [LARGE SCALE GENOMIC DNA]</scope>
    <source>
        <strain evidence="7">JCM 18401</strain>
    </source>
</reference>
<dbReference type="InterPro" id="IPR003593">
    <property type="entry name" value="AAA+_ATPase"/>
</dbReference>
<evidence type="ECO:0000256" key="3">
    <source>
        <dbReference type="ARBA" id="ARBA00022741"/>
    </source>
</evidence>
<keyword evidence="7" id="KW-1185">Reference proteome</keyword>
<dbReference type="InterPro" id="IPR050095">
    <property type="entry name" value="ECF_ABC_transporter_ATP-bd"/>
</dbReference>
<dbReference type="CDD" id="cd03225">
    <property type="entry name" value="ABC_cobalt_CbiO_domain1"/>
    <property type="match status" value="1"/>
</dbReference>
<keyword evidence="2" id="KW-0813">Transport</keyword>
<evidence type="ECO:0000256" key="1">
    <source>
        <dbReference type="ARBA" id="ARBA00005417"/>
    </source>
</evidence>
<gene>
    <name evidence="6" type="ORF">GCM10023333_36180</name>
</gene>
<evidence type="ECO:0000256" key="2">
    <source>
        <dbReference type="ARBA" id="ARBA00022448"/>
    </source>
</evidence>
<evidence type="ECO:0000313" key="6">
    <source>
        <dbReference type="EMBL" id="GAA4899338.1"/>
    </source>
</evidence>
<dbReference type="SUPFAM" id="SSF52540">
    <property type="entry name" value="P-loop containing nucleoside triphosphate hydrolases"/>
    <property type="match status" value="2"/>
</dbReference>